<feature type="signal peptide" evidence="1">
    <location>
        <begin position="1"/>
        <end position="30"/>
    </location>
</feature>
<name>A0ABY9PE09_9GAMM</name>
<gene>
    <name evidence="2" type="ORF">RDV84_10060</name>
</gene>
<evidence type="ECO:0000256" key="1">
    <source>
        <dbReference type="SAM" id="SignalP"/>
    </source>
</evidence>
<evidence type="ECO:0000313" key="3">
    <source>
        <dbReference type="Proteomes" id="UP001229313"/>
    </source>
</evidence>
<dbReference type="RefSeq" id="WP_309153311.1">
    <property type="nucleotide sequence ID" value="NZ_CP133568.1"/>
</dbReference>
<feature type="chain" id="PRO_5045623571" description="Flagella basal body P-ring formation protein FlgA C-terminal domain-containing protein" evidence="1">
    <location>
        <begin position="31"/>
        <end position="196"/>
    </location>
</feature>
<protein>
    <recommendedName>
        <fullName evidence="4">Flagella basal body P-ring formation protein FlgA C-terminal domain-containing protein</fullName>
    </recommendedName>
</protein>
<dbReference type="Proteomes" id="UP001229313">
    <property type="component" value="Chromosome"/>
</dbReference>
<sequence>MAAVALPPSSPRLRAALLCVLAAAPAAATAGVRLDRAADAVDVAAADVAAPAPAGERACMRVLRAVARGQAFVAADLRSARCGREDTVLRAHYDRDAGLVRAPADLAAGAAIAPVAPTLLADLRQGDKVALIYRDGAIAISRGGVAARDSKPGAPVRVALADGAVVTAPSSAADPVFVPALPSLPLPPSSRPGETP</sequence>
<keyword evidence="3" id="KW-1185">Reference proteome</keyword>
<evidence type="ECO:0000313" key="2">
    <source>
        <dbReference type="EMBL" id="WMT05164.1"/>
    </source>
</evidence>
<accession>A0ABY9PE09</accession>
<evidence type="ECO:0008006" key="4">
    <source>
        <dbReference type="Google" id="ProtNLM"/>
    </source>
</evidence>
<keyword evidence="1" id="KW-0732">Signal</keyword>
<dbReference type="Gene3D" id="2.30.30.760">
    <property type="match status" value="1"/>
</dbReference>
<organism evidence="2 3">
    <name type="scientific">Lysobacter yananisis</name>
    <dbReference type="NCBI Taxonomy" id="1003114"/>
    <lineage>
        <taxon>Bacteria</taxon>
        <taxon>Pseudomonadati</taxon>
        <taxon>Pseudomonadota</taxon>
        <taxon>Gammaproteobacteria</taxon>
        <taxon>Lysobacterales</taxon>
        <taxon>Lysobacteraceae</taxon>
        <taxon>Lysobacter</taxon>
    </lineage>
</organism>
<dbReference type="EMBL" id="CP133568">
    <property type="protein sequence ID" value="WMT05164.1"/>
    <property type="molecule type" value="Genomic_DNA"/>
</dbReference>
<proteinExistence type="predicted"/>
<reference evidence="2 3" key="1">
    <citation type="submission" date="2023-08" db="EMBL/GenBank/DDBJ databases">
        <title>The whole genome sequence of Lysobacter yananisis.</title>
        <authorList>
            <person name="Sun H."/>
        </authorList>
    </citation>
    <scope>NUCLEOTIDE SEQUENCE [LARGE SCALE GENOMIC DNA]</scope>
    <source>
        <strain evidence="2 3">SNNU513</strain>
    </source>
</reference>